<feature type="compositionally biased region" description="Basic and acidic residues" evidence="1">
    <location>
        <begin position="127"/>
        <end position="138"/>
    </location>
</feature>
<keyword evidence="3" id="KW-1185">Reference proteome</keyword>
<organism evidence="2 3">
    <name type="scientific">Penicillium chrysogenum</name>
    <name type="common">Penicillium notatum</name>
    <dbReference type="NCBI Taxonomy" id="5076"/>
    <lineage>
        <taxon>Eukaryota</taxon>
        <taxon>Fungi</taxon>
        <taxon>Dikarya</taxon>
        <taxon>Ascomycota</taxon>
        <taxon>Pezizomycotina</taxon>
        <taxon>Eurotiomycetes</taxon>
        <taxon>Eurotiomycetidae</taxon>
        <taxon>Eurotiales</taxon>
        <taxon>Aspergillaceae</taxon>
        <taxon>Penicillium</taxon>
        <taxon>Penicillium chrysogenum species complex</taxon>
    </lineage>
</organism>
<feature type="compositionally biased region" description="Polar residues" evidence="1">
    <location>
        <begin position="43"/>
        <end position="52"/>
    </location>
</feature>
<protein>
    <submittedName>
        <fullName evidence="2">Uncharacterized protein</fullName>
    </submittedName>
</protein>
<name>A0ABQ8WA15_PENCH</name>
<evidence type="ECO:0000256" key="1">
    <source>
        <dbReference type="SAM" id="MobiDB-lite"/>
    </source>
</evidence>
<sequence>MKKVHEEADRIEKSAIAEQSSKIATSDNTTPSPERQRADYQYPFSSLTQQAPYVSPRREIIQAAEIAQDTPSSNENTPITARSEISPSHPTTPVPPLPDDRDERTSEYPPSDTMTRSRSCSPLSMRSETETHSELPRE</sequence>
<feature type="compositionally biased region" description="Basic and acidic residues" evidence="1">
    <location>
        <begin position="1"/>
        <end position="15"/>
    </location>
</feature>
<dbReference type="EMBL" id="JAPVEB010000007">
    <property type="protein sequence ID" value="KAJ5260700.1"/>
    <property type="molecule type" value="Genomic_DNA"/>
</dbReference>
<feature type="compositionally biased region" description="Polar residues" evidence="1">
    <location>
        <begin position="112"/>
        <end position="126"/>
    </location>
</feature>
<proteinExistence type="predicted"/>
<evidence type="ECO:0000313" key="3">
    <source>
        <dbReference type="Proteomes" id="UP001220256"/>
    </source>
</evidence>
<gene>
    <name evidence="2" type="ORF">N7505_009050</name>
</gene>
<comment type="caution">
    <text evidence="2">The sequence shown here is derived from an EMBL/GenBank/DDBJ whole genome shotgun (WGS) entry which is preliminary data.</text>
</comment>
<dbReference type="Proteomes" id="UP001220256">
    <property type="component" value="Unassembled WGS sequence"/>
</dbReference>
<evidence type="ECO:0000313" key="2">
    <source>
        <dbReference type="EMBL" id="KAJ5260700.1"/>
    </source>
</evidence>
<feature type="compositionally biased region" description="Polar residues" evidence="1">
    <location>
        <begin position="17"/>
        <end position="33"/>
    </location>
</feature>
<feature type="compositionally biased region" description="Polar residues" evidence="1">
    <location>
        <begin position="69"/>
        <end position="85"/>
    </location>
</feature>
<feature type="region of interest" description="Disordered" evidence="1">
    <location>
        <begin position="1"/>
        <end position="138"/>
    </location>
</feature>
<reference evidence="2 3" key="1">
    <citation type="journal article" date="2023" name="IMA Fungus">
        <title>Comparative genomic study of the Penicillium genus elucidates a diverse pangenome and 15 lateral gene transfer events.</title>
        <authorList>
            <person name="Petersen C."/>
            <person name="Sorensen T."/>
            <person name="Nielsen M.R."/>
            <person name="Sondergaard T.E."/>
            <person name="Sorensen J.L."/>
            <person name="Fitzpatrick D.A."/>
            <person name="Frisvad J.C."/>
            <person name="Nielsen K.L."/>
        </authorList>
    </citation>
    <scope>NUCLEOTIDE SEQUENCE [LARGE SCALE GENOMIC DNA]</scope>
    <source>
        <strain evidence="2 3">IBT 3361</strain>
    </source>
</reference>
<accession>A0ABQ8WA15</accession>